<organism evidence="1">
    <name type="scientific">marine metagenome</name>
    <dbReference type="NCBI Taxonomy" id="408172"/>
    <lineage>
        <taxon>unclassified sequences</taxon>
        <taxon>metagenomes</taxon>
        <taxon>ecological metagenomes</taxon>
    </lineage>
</organism>
<dbReference type="InterPro" id="IPR005322">
    <property type="entry name" value="Peptidase_C69"/>
</dbReference>
<feature type="non-terminal residue" evidence="1">
    <location>
        <position position="223"/>
    </location>
</feature>
<sequence>MIPKSCDTMVALGSATHSGQTIFAKNSDRPVDECQPLVQRARRSYPPTAEVQCQFLTLPQAETTYRHVGSRPYWCWGYEHGFNEYQVVIGNEGLASRLPEAITPKLIGMEVLRLGLERSRTAAEAVEIMTDCITRYGQGKFANDAGVRTYDNGYIVADPHEAYAIETAGHQWVVERVEKTMGISNVYSLETGWDRVSPTAKTEATDKGWWQPDSGRFNFADAY</sequence>
<dbReference type="Pfam" id="PF03577">
    <property type="entry name" value="Peptidase_C69"/>
    <property type="match status" value="1"/>
</dbReference>
<evidence type="ECO:0000313" key="1">
    <source>
        <dbReference type="EMBL" id="SVD95756.1"/>
    </source>
</evidence>
<dbReference type="GO" id="GO:0016805">
    <property type="term" value="F:dipeptidase activity"/>
    <property type="evidence" value="ECO:0007669"/>
    <property type="project" value="InterPro"/>
</dbReference>
<dbReference type="Gene3D" id="3.60.60.10">
    <property type="entry name" value="Penicillin V Acylase, Chain A"/>
    <property type="match status" value="1"/>
</dbReference>
<evidence type="ECO:0008006" key="2">
    <source>
        <dbReference type="Google" id="ProtNLM"/>
    </source>
</evidence>
<reference evidence="1" key="1">
    <citation type="submission" date="2018-05" db="EMBL/GenBank/DDBJ databases">
        <authorList>
            <person name="Lanie J.A."/>
            <person name="Ng W.-L."/>
            <person name="Kazmierczak K.M."/>
            <person name="Andrzejewski T.M."/>
            <person name="Davidsen T.M."/>
            <person name="Wayne K.J."/>
            <person name="Tettelin H."/>
            <person name="Glass J.I."/>
            <person name="Rusch D."/>
            <person name="Podicherti R."/>
            <person name="Tsui H.-C.T."/>
            <person name="Winkler M.E."/>
        </authorList>
    </citation>
    <scope>NUCLEOTIDE SEQUENCE</scope>
</reference>
<dbReference type="GO" id="GO:0006508">
    <property type="term" value="P:proteolysis"/>
    <property type="evidence" value="ECO:0007669"/>
    <property type="project" value="InterPro"/>
</dbReference>
<protein>
    <recommendedName>
        <fullName evidence="2">Dipeptidase</fullName>
    </recommendedName>
</protein>
<proteinExistence type="predicted"/>
<dbReference type="PANTHER" id="PTHR12994:SF17">
    <property type="entry name" value="LD30995P"/>
    <property type="match status" value="1"/>
</dbReference>
<dbReference type="PANTHER" id="PTHR12994">
    <property type="entry name" value="SECERNIN"/>
    <property type="match status" value="1"/>
</dbReference>
<dbReference type="AlphaFoldDB" id="A0A382ZJK0"/>
<accession>A0A382ZJK0</accession>
<dbReference type="EMBL" id="UINC01184508">
    <property type="protein sequence ID" value="SVD95756.1"/>
    <property type="molecule type" value="Genomic_DNA"/>
</dbReference>
<dbReference type="GO" id="GO:0070004">
    <property type="term" value="F:cysteine-type exopeptidase activity"/>
    <property type="evidence" value="ECO:0007669"/>
    <property type="project" value="InterPro"/>
</dbReference>
<name>A0A382ZJK0_9ZZZZ</name>
<gene>
    <name evidence="1" type="ORF">METZ01_LOCUS448610</name>
</gene>